<keyword evidence="2" id="KW-0812">Transmembrane</keyword>
<dbReference type="InParanoid" id="K1WWS0"/>
<organism evidence="3 4">
    <name type="scientific">Marssonina brunnea f. sp. multigermtubi (strain MB_m1)</name>
    <name type="common">Marssonina leaf spot fungus</name>
    <dbReference type="NCBI Taxonomy" id="1072389"/>
    <lineage>
        <taxon>Eukaryota</taxon>
        <taxon>Fungi</taxon>
        <taxon>Dikarya</taxon>
        <taxon>Ascomycota</taxon>
        <taxon>Pezizomycotina</taxon>
        <taxon>Leotiomycetes</taxon>
        <taxon>Helotiales</taxon>
        <taxon>Drepanopezizaceae</taxon>
        <taxon>Drepanopeziza</taxon>
    </lineage>
</organism>
<gene>
    <name evidence="3" type="ORF">MBM_04564</name>
</gene>
<evidence type="ECO:0000313" key="3">
    <source>
        <dbReference type="EMBL" id="EKD16987.1"/>
    </source>
</evidence>
<reference evidence="3 4" key="1">
    <citation type="journal article" date="2012" name="BMC Genomics">
        <title>Sequencing the genome of Marssonina brunnea reveals fungus-poplar co-evolution.</title>
        <authorList>
            <person name="Zhu S."/>
            <person name="Cao Y.-Z."/>
            <person name="Jiang C."/>
            <person name="Tan B.-Y."/>
            <person name="Wang Z."/>
            <person name="Feng S."/>
            <person name="Zhang L."/>
            <person name="Su X.-H."/>
            <person name="Brejova B."/>
            <person name="Vinar T."/>
            <person name="Xu M."/>
            <person name="Wang M.-X."/>
            <person name="Zhang S.-G."/>
            <person name="Huang M.-R."/>
            <person name="Wu R."/>
            <person name="Zhou Y."/>
        </authorList>
    </citation>
    <scope>NUCLEOTIDE SEQUENCE [LARGE SCALE GENOMIC DNA]</scope>
    <source>
        <strain evidence="3 4">MB_m1</strain>
    </source>
</reference>
<dbReference type="AlphaFoldDB" id="K1WWS0"/>
<dbReference type="OrthoDB" id="3564839at2759"/>
<keyword evidence="4" id="KW-1185">Reference proteome</keyword>
<dbReference type="GeneID" id="18760499"/>
<evidence type="ECO:0000256" key="2">
    <source>
        <dbReference type="SAM" id="Phobius"/>
    </source>
</evidence>
<keyword evidence="2" id="KW-1133">Transmembrane helix</keyword>
<feature type="transmembrane region" description="Helical" evidence="2">
    <location>
        <begin position="117"/>
        <end position="135"/>
    </location>
</feature>
<dbReference type="Proteomes" id="UP000006753">
    <property type="component" value="Unassembled WGS sequence"/>
</dbReference>
<dbReference type="HOGENOM" id="CLU_1283481_0_0_1"/>
<sequence>MPTDACSGRNLTWQYLHHHHLPALYASCPHAAAIVASHGCKNGTCRPSSYDMEFERYTWYDWDGLGDPTGGVGIVKGNKLDIPAGRWGWHRRPWGRDDVRDGWKQGGAVAVVGKRGLLGLVGLVPVTVGVGVGVGDGGDGVAGTGVSTSGASACLCLLLLACLVLLCAHFSQRVARRSRKKVQDFAGQGDGSVMERGDVESTEKKVEAGREKEES</sequence>
<evidence type="ECO:0000256" key="1">
    <source>
        <dbReference type="SAM" id="MobiDB-lite"/>
    </source>
</evidence>
<feature type="compositionally biased region" description="Basic and acidic residues" evidence="1">
    <location>
        <begin position="193"/>
        <end position="215"/>
    </location>
</feature>
<proteinExistence type="predicted"/>
<evidence type="ECO:0000313" key="4">
    <source>
        <dbReference type="Proteomes" id="UP000006753"/>
    </source>
</evidence>
<dbReference type="KEGG" id="mbe:MBM_04564"/>
<accession>K1WWS0</accession>
<dbReference type="EMBL" id="JH921437">
    <property type="protein sequence ID" value="EKD16987.1"/>
    <property type="molecule type" value="Genomic_DNA"/>
</dbReference>
<feature type="region of interest" description="Disordered" evidence="1">
    <location>
        <begin position="181"/>
        <end position="215"/>
    </location>
</feature>
<feature type="transmembrane region" description="Helical" evidence="2">
    <location>
        <begin position="150"/>
        <end position="171"/>
    </location>
</feature>
<name>K1WWS0_MARBU</name>
<keyword evidence="2" id="KW-0472">Membrane</keyword>
<protein>
    <submittedName>
        <fullName evidence="3">Uncharacterized protein</fullName>
    </submittedName>
</protein>